<dbReference type="AlphaFoldDB" id="A0A2P5D5T4"/>
<sequence length="71" mass="8272">MLAWLVAFGTELTQRVHEGSREEEASEEVEVGWVGRVKWSGYMVAWVGMEEKEQFRYRSEENSLALGNRCF</sequence>
<proteinExistence type="predicted"/>
<protein>
    <submittedName>
        <fullName evidence="1">Uncharacterized protein</fullName>
    </submittedName>
</protein>
<dbReference type="EMBL" id="JXTB01000061">
    <property type="protein sequence ID" value="PON68637.1"/>
    <property type="molecule type" value="Genomic_DNA"/>
</dbReference>
<name>A0A2P5D5T4_PARAD</name>
<dbReference type="Proteomes" id="UP000237105">
    <property type="component" value="Unassembled WGS sequence"/>
</dbReference>
<gene>
    <name evidence="1" type="ORF">PanWU01x14_094460</name>
</gene>
<reference evidence="2" key="1">
    <citation type="submission" date="2016-06" db="EMBL/GenBank/DDBJ databases">
        <title>Parallel loss of symbiosis genes in relatives of nitrogen-fixing non-legume Parasponia.</title>
        <authorList>
            <person name="Van Velzen R."/>
            <person name="Holmer R."/>
            <person name="Bu F."/>
            <person name="Rutten L."/>
            <person name="Van Zeijl A."/>
            <person name="Liu W."/>
            <person name="Santuari L."/>
            <person name="Cao Q."/>
            <person name="Sharma T."/>
            <person name="Shen D."/>
            <person name="Roswanjaya Y."/>
            <person name="Wardhani T."/>
            <person name="Kalhor M.S."/>
            <person name="Jansen J."/>
            <person name="Van den Hoogen J."/>
            <person name="Gungor B."/>
            <person name="Hartog M."/>
            <person name="Hontelez J."/>
            <person name="Verver J."/>
            <person name="Yang W.-C."/>
            <person name="Schijlen E."/>
            <person name="Repin R."/>
            <person name="Schilthuizen M."/>
            <person name="Schranz E."/>
            <person name="Heidstra R."/>
            <person name="Miyata K."/>
            <person name="Fedorova E."/>
            <person name="Kohlen W."/>
            <person name="Bisseling T."/>
            <person name="Smit S."/>
            <person name="Geurts R."/>
        </authorList>
    </citation>
    <scope>NUCLEOTIDE SEQUENCE [LARGE SCALE GENOMIC DNA]</scope>
    <source>
        <strain evidence="2">cv. WU1-14</strain>
    </source>
</reference>
<accession>A0A2P5D5T4</accession>
<keyword evidence="2" id="KW-1185">Reference proteome</keyword>
<evidence type="ECO:0000313" key="1">
    <source>
        <dbReference type="EMBL" id="PON68637.1"/>
    </source>
</evidence>
<organism evidence="1 2">
    <name type="scientific">Parasponia andersonii</name>
    <name type="common">Sponia andersonii</name>
    <dbReference type="NCBI Taxonomy" id="3476"/>
    <lineage>
        <taxon>Eukaryota</taxon>
        <taxon>Viridiplantae</taxon>
        <taxon>Streptophyta</taxon>
        <taxon>Embryophyta</taxon>
        <taxon>Tracheophyta</taxon>
        <taxon>Spermatophyta</taxon>
        <taxon>Magnoliopsida</taxon>
        <taxon>eudicotyledons</taxon>
        <taxon>Gunneridae</taxon>
        <taxon>Pentapetalae</taxon>
        <taxon>rosids</taxon>
        <taxon>fabids</taxon>
        <taxon>Rosales</taxon>
        <taxon>Cannabaceae</taxon>
        <taxon>Parasponia</taxon>
    </lineage>
</organism>
<comment type="caution">
    <text evidence="1">The sequence shown here is derived from an EMBL/GenBank/DDBJ whole genome shotgun (WGS) entry which is preliminary data.</text>
</comment>
<evidence type="ECO:0000313" key="2">
    <source>
        <dbReference type="Proteomes" id="UP000237105"/>
    </source>
</evidence>